<dbReference type="Proteomes" id="UP000440367">
    <property type="component" value="Unassembled WGS sequence"/>
</dbReference>
<feature type="compositionally biased region" description="Basic and acidic residues" evidence="1">
    <location>
        <begin position="649"/>
        <end position="671"/>
    </location>
</feature>
<evidence type="ECO:0000313" key="5">
    <source>
        <dbReference type="EMBL" id="KAE9148277.1"/>
    </source>
</evidence>
<evidence type="ECO:0000313" key="4">
    <source>
        <dbReference type="EMBL" id="KAE9120214.1"/>
    </source>
</evidence>
<feature type="compositionally biased region" description="Basic and acidic residues" evidence="1">
    <location>
        <begin position="516"/>
        <end position="531"/>
    </location>
</feature>
<dbReference type="AlphaFoldDB" id="A0A6A3ZTF6"/>
<dbReference type="EMBL" id="QXGB01000291">
    <property type="protein sequence ID" value="KAE9220837.1"/>
    <property type="molecule type" value="Genomic_DNA"/>
</dbReference>
<gene>
    <name evidence="8" type="ORF">PF001_g7098</name>
    <name evidence="7" type="ORF">PF002_g8187</name>
    <name evidence="6" type="ORF">PF005_g7333</name>
    <name evidence="5" type="ORF">PF006_g7111</name>
    <name evidence="4" type="ORF">PF007_g8260</name>
    <name evidence="3" type="ORF">PF009_g8873</name>
</gene>
<dbReference type="Proteomes" id="UP000440732">
    <property type="component" value="Unassembled WGS sequence"/>
</dbReference>
<accession>A0A6A3ZTF6</accession>
<evidence type="ECO:0000313" key="7">
    <source>
        <dbReference type="EMBL" id="KAE9243597.1"/>
    </source>
</evidence>
<dbReference type="EMBL" id="QXGA01000299">
    <property type="protein sequence ID" value="KAE9148277.1"/>
    <property type="molecule type" value="Genomic_DNA"/>
</dbReference>
<feature type="transmembrane region" description="Helical" evidence="2">
    <location>
        <begin position="948"/>
        <end position="967"/>
    </location>
</feature>
<evidence type="ECO:0000313" key="8">
    <source>
        <dbReference type="EMBL" id="KAE9316889.1"/>
    </source>
</evidence>
<feature type="compositionally biased region" description="Polar residues" evidence="1">
    <location>
        <begin position="436"/>
        <end position="451"/>
    </location>
</feature>
<keyword evidence="2" id="KW-1133">Transmembrane helix</keyword>
<name>A0A6A3ZTF6_9STRA</name>
<keyword evidence="2" id="KW-0812">Transmembrane</keyword>
<feature type="region of interest" description="Disordered" evidence="1">
    <location>
        <begin position="643"/>
        <end position="842"/>
    </location>
</feature>
<organism evidence="7 12">
    <name type="scientific">Phytophthora fragariae</name>
    <dbReference type="NCBI Taxonomy" id="53985"/>
    <lineage>
        <taxon>Eukaryota</taxon>
        <taxon>Sar</taxon>
        <taxon>Stramenopiles</taxon>
        <taxon>Oomycota</taxon>
        <taxon>Peronosporomycetes</taxon>
        <taxon>Peronosporales</taxon>
        <taxon>Peronosporaceae</taxon>
        <taxon>Phytophthora</taxon>
    </lineage>
</organism>
<keyword evidence="2" id="KW-0472">Membrane</keyword>
<feature type="compositionally biased region" description="Low complexity" evidence="1">
    <location>
        <begin position="762"/>
        <end position="774"/>
    </location>
</feature>
<feature type="transmembrane region" description="Helical" evidence="2">
    <location>
        <begin position="1045"/>
        <end position="1066"/>
    </location>
</feature>
<dbReference type="Proteomes" id="UP000441208">
    <property type="component" value="Unassembled WGS sequence"/>
</dbReference>
<feature type="compositionally biased region" description="Polar residues" evidence="1">
    <location>
        <begin position="217"/>
        <end position="227"/>
    </location>
</feature>
<feature type="compositionally biased region" description="Basic and acidic residues" evidence="1">
    <location>
        <begin position="712"/>
        <end position="725"/>
    </location>
</feature>
<keyword evidence="10" id="KW-1185">Reference proteome</keyword>
<feature type="region of interest" description="Disordered" evidence="1">
    <location>
        <begin position="361"/>
        <end position="616"/>
    </location>
</feature>
<feature type="compositionally biased region" description="Polar residues" evidence="1">
    <location>
        <begin position="181"/>
        <end position="202"/>
    </location>
</feature>
<dbReference type="EMBL" id="QXGE01000296">
    <property type="protein sequence ID" value="KAE9316889.1"/>
    <property type="molecule type" value="Genomic_DNA"/>
</dbReference>
<proteinExistence type="predicted"/>
<feature type="compositionally biased region" description="Basic residues" evidence="1">
    <location>
        <begin position="386"/>
        <end position="398"/>
    </location>
</feature>
<dbReference type="EMBL" id="QXGD01000315">
    <property type="protein sequence ID" value="KAE9243597.1"/>
    <property type="molecule type" value="Genomic_DNA"/>
</dbReference>
<feature type="compositionally biased region" description="Low complexity" evidence="1">
    <location>
        <begin position="38"/>
        <end position="68"/>
    </location>
</feature>
<dbReference type="EMBL" id="QXFZ01000342">
    <property type="protein sequence ID" value="KAE9120214.1"/>
    <property type="molecule type" value="Genomic_DNA"/>
</dbReference>
<feature type="transmembrane region" description="Helical" evidence="2">
    <location>
        <begin position="913"/>
        <end position="936"/>
    </location>
</feature>
<feature type="region of interest" description="Disordered" evidence="1">
    <location>
        <begin position="1"/>
        <end position="248"/>
    </location>
</feature>
<feature type="compositionally biased region" description="Basic and acidic residues" evidence="1">
    <location>
        <begin position="803"/>
        <end position="816"/>
    </location>
</feature>
<reference evidence="9 10" key="1">
    <citation type="submission" date="2018-08" db="EMBL/GenBank/DDBJ databases">
        <title>Genomic investigation of the strawberry pathogen Phytophthora fragariae indicates pathogenicity is determined by transcriptional variation in three key races.</title>
        <authorList>
            <person name="Adams T.M."/>
            <person name="Armitage A.D."/>
            <person name="Sobczyk M.K."/>
            <person name="Bates H.J."/>
            <person name="Dunwell J.M."/>
            <person name="Nellist C.F."/>
            <person name="Harrison R.J."/>
        </authorList>
    </citation>
    <scope>NUCLEOTIDE SEQUENCE [LARGE SCALE GENOMIC DNA]</scope>
    <source>
        <strain evidence="8 11">A4</strain>
        <strain evidence="7 12">BC-1</strain>
        <strain evidence="6 10">NOV-27</strain>
        <strain evidence="5 13">NOV-5</strain>
        <strain evidence="4 14">NOV-71</strain>
        <strain evidence="3 9">NOV-9</strain>
    </source>
</reference>
<feature type="compositionally biased region" description="Low complexity" evidence="1">
    <location>
        <begin position="228"/>
        <end position="239"/>
    </location>
</feature>
<evidence type="ECO:0000313" key="14">
    <source>
        <dbReference type="Proteomes" id="UP000441208"/>
    </source>
</evidence>
<evidence type="ECO:0000313" key="10">
    <source>
        <dbReference type="Proteomes" id="UP000433483"/>
    </source>
</evidence>
<evidence type="ECO:0000256" key="1">
    <source>
        <dbReference type="SAM" id="MobiDB-lite"/>
    </source>
</evidence>
<dbReference type="OrthoDB" id="79610at2759"/>
<feature type="compositionally biased region" description="Low complexity" evidence="1">
    <location>
        <begin position="532"/>
        <end position="544"/>
    </location>
</feature>
<evidence type="ECO:0000313" key="11">
    <source>
        <dbReference type="Proteomes" id="UP000437068"/>
    </source>
</evidence>
<dbReference type="Proteomes" id="UP000437068">
    <property type="component" value="Unassembled WGS sequence"/>
</dbReference>
<dbReference type="EMBL" id="QXGF01000366">
    <property type="protein sequence ID" value="KAE8941334.1"/>
    <property type="molecule type" value="Genomic_DNA"/>
</dbReference>
<feature type="compositionally biased region" description="Basic and acidic residues" evidence="1">
    <location>
        <begin position="399"/>
        <end position="411"/>
    </location>
</feature>
<evidence type="ECO:0000313" key="12">
    <source>
        <dbReference type="Proteomes" id="UP000440367"/>
    </source>
</evidence>
<feature type="compositionally biased region" description="Polar residues" evidence="1">
    <location>
        <begin position="473"/>
        <end position="482"/>
    </location>
</feature>
<evidence type="ECO:0000313" key="13">
    <source>
        <dbReference type="Proteomes" id="UP000440732"/>
    </source>
</evidence>
<evidence type="ECO:0000313" key="3">
    <source>
        <dbReference type="EMBL" id="KAE8941334.1"/>
    </source>
</evidence>
<evidence type="ECO:0000313" key="6">
    <source>
        <dbReference type="EMBL" id="KAE9220837.1"/>
    </source>
</evidence>
<feature type="compositionally biased region" description="Low complexity" evidence="1">
    <location>
        <begin position="580"/>
        <end position="596"/>
    </location>
</feature>
<evidence type="ECO:0000256" key="2">
    <source>
        <dbReference type="SAM" id="Phobius"/>
    </source>
</evidence>
<feature type="compositionally biased region" description="Gly residues" evidence="1">
    <location>
        <begin position="140"/>
        <end position="152"/>
    </location>
</feature>
<comment type="caution">
    <text evidence="7">The sequence shown here is derived from an EMBL/GenBank/DDBJ whole genome shotgun (WGS) entry which is preliminary data.</text>
</comment>
<dbReference type="Proteomes" id="UP000429523">
    <property type="component" value="Unassembled WGS sequence"/>
</dbReference>
<sequence length="1144" mass="122624">MDADDEPAMAYFLPNGIADDSPPKQSRMKASFGPIGGRFAASSSRQSTATSSASATALSAASGASNSRSDMEFSALHTRPRPTLEPPPFGASGGPVSSPRPTNFLLSDLGGEIHTPQASRDFGDSGGSTPTASRPFGFPGPFGSGLGDGGAGAIRSPTSSMFDRGQEAAKSFSRQGEGRRTSPSYGTEAQQLYRAGTTNLSSYLGAGDDDSPFGGNSMRTWPSSTTEVPQPRRVLQRPPGLAGPPGLSEPNTMDGVQPRMHLGSAGGSLMQQRVSAPQFGPFHPSASSPMAGGANRNFSSGEDQYGPSLLSSFRLSSGVFGDTSLHDQNEGRGVSNPDLAELNTHSMKVDEMDGMRIRHAVDSPSAPWENCESTTSRRIDIQARSKTPRSPKKARDGRRKSEGRSDLRAKALEFSMDAINAFTPGSPMRPRRWRKTTSPASGYENSQSSVENSRDRSASRGKRRNQPADKTAGTASLNSAGSDNWRRGPANQSEELASTRGPPPGLETDGSPVKLASRDANKSRRREESKPSNRSTTSRRNSTRGNDKGASTTRRQVYREKHAKESVKEVLPEEVTPVVASSSAASRSPQKSQSSADNPKSETKTPTIPQNAKDVATFSVQPAAAVPKATDVSTKVDAEIGTTTAIESAIEHGDEVESANPDRVKNTRPDEGASLPETVDTSPETPPEEPATSTERESSSSSDVLEDAQDAVNEHSESQQERAALDEILSPVESSEDDFEQVQVPTQGLPTAQPKKSTRKTSAMAAASADSSPAIPRNETELLSMHEPTPAPLIEKKHAAKEHRKEKSKKDKGEKKKPSRGKKDKKGASVVSKAADTLSGSTNEAQDKILEDLATRGTPLSARVTQGLCKGGSAAASAGLIAFHGTRRGCVWAAGRLNIKGLLATSFSYVESVLAVVFSVLLLLSLHAASWFIRIHRVAFRAILTHRHIGFCFAFLYGFPFLVQYVFPWAPPWAPVCLWYAFLVQLFCTNGPTAMVTTFRVILPLVFLVEGISHHSFLLDLNGAELLLTSFIISALKTSNLCSPIFFLSLATQCLLAVFLGSELVVQWLQLTLALYSLHVMAASDDEWVGIGDDEEELSCHPVSMHHSIADYNHQPAPSSAVSIQKTKRLDRRALAYVRGRKLR</sequence>
<dbReference type="Proteomes" id="UP000433483">
    <property type="component" value="Unassembled WGS sequence"/>
</dbReference>
<protein>
    <submittedName>
        <fullName evidence="7">Uncharacterized protein</fullName>
    </submittedName>
</protein>
<feature type="compositionally biased region" description="Basic and acidic residues" evidence="1">
    <location>
        <begin position="557"/>
        <end position="571"/>
    </location>
</feature>
<evidence type="ECO:0000313" key="9">
    <source>
        <dbReference type="Proteomes" id="UP000429523"/>
    </source>
</evidence>